<dbReference type="SUPFAM" id="SSF53850">
    <property type="entry name" value="Periplasmic binding protein-like II"/>
    <property type="match status" value="1"/>
</dbReference>
<feature type="domain" description="SsuA/THI5-like" evidence="12">
    <location>
        <begin position="23"/>
        <end position="234"/>
    </location>
</feature>
<dbReference type="RefSeq" id="WP_185275070.1">
    <property type="nucleotide sequence ID" value="NZ_CP043641.1"/>
</dbReference>
<sequence length="328" mass="34980">MNDISEKKAQTLRFGSKDSYLPYLAQALGYFDDEGLDVEVLDKAQIKAWEAAGHVLPARVAWAHYAVFGVGNGLPQVSVMTLHDAPGISIMVANRVKDDIRSAADFAGRTAAVGAPYSTKGMLTNYLAVRAGLPSGSYESMSLPSDGRLEILTAALERNAVDVLTFMEPVSSQVRATGLVTDLYDLTTADAAAAVLGARYPAESLLVDPRFASERPDLVQSLVTVFLRTMRYTRDSSAAEVAALLPPAFFPDKSREAAATIVASRWGTMASDHSISADSFELLIESIEAAAFDESAAAQARAAAQGTRVDAETLFTNEFLDSVSTPNS</sequence>
<dbReference type="Pfam" id="PF09084">
    <property type="entry name" value="NMT1"/>
    <property type="match status" value="1"/>
</dbReference>
<keyword evidence="5" id="KW-0808">Transferase</keyword>
<evidence type="ECO:0000256" key="11">
    <source>
        <dbReference type="ARBA" id="ARBA00048179"/>
    </source>
</evidence>
<reference evidence="14" key="1">
    <citation type="submission" date="2019-09" db="EMBL/GenBank/DDBJ databases">
        <title>Antimicrobial potential of Antarctic Bacteria.</title>
        <authorList>
            <person name="Benaud N."/>
            <person name="Edwards R.J."/>
            <person name="Ferrari B.C."/>
        </authorList>
    </citation>
    <scope>NUCLEOTIDE SEQUENCE [LARGE SCALE GENOMIC DNA]</scope>
    <source>
        <strain evidence="14">INR9</strain>
    </source>
</reference>
<dbReference type="Proteomes" id="UP000515511">
    <property type="component" value="Chromosome"/>
</dbReference>
<evidence type="ECO:0000256" key="2">
    <source>
        <dbReference type="ARBA" id="ARBA00004948"/>
    </source>
</evidence>
<keyword evidence="7" id="KW-0663">Pyridoxal phosphate</keyword>
<evidence type="ECO:0000256" key="10">
    <source>
        <dbReference type="ARBA" id="ARBA00033171"/>
    </source>
</evidence>
<comment type="subunit">
    <text evidence="4">Homodimer.</text>
</comment>
<dbReference type="PANTHER" id="PTHR31528:SF1">
    <property type="entry name" value="4-AMINO-5-HYDROXYMETHYL-2-METHYLPYRIMIDINE PHOSPHATE SYNTHASE THI11-RELATED"/>
    <property type="match status" value="1"/>
</dbReference>
<protein>
    <recommendedName>
        <fullName evidence="10">Thiamine pyrimidine synthase</fullName>
    </recommendedName>
</protein>
<comment type="function">
    <text evidence="1">Responsible for the formation of the pyrimidine heterocycle in the thiamine biosynthesis pathway. Catalyzes the formation of hydroxymethylpyrimidine phosphate (HMP-P) from histidine and pyridoxal phosphate (PLP). The protein uses PLP and the active site histidine to form HMP-P, generating an inactive enzyme. The enzyme can only undergo a single turnover, which suggests it is a suicide enzyme.</text>
</comment>
<dbReference type="GO" id="GO:0016740">
    <property type="term" value="F:transferase activity"/>
    <property type="evidence" value="ECO:0007669"/>
    <property type="project" value="UniProtKB-KW"/>
</dbReference>
<keyword evidence="6" id="KW-0479">Metal-binding</keyword>
<evidence type="ECO:0000256" key="4">
    <source>
        <dbReference type="ARBA" id="ARBA00011738"/>
    </source>
</evidence>
<evidence type="ECO:0000256" key="8">
    <source>
        <dbReference type="ARBA" id="ARBA00022977"/>
    </source>
</evidence>
<proteinExistence type="inferred from homology"/>
<dbReference type="Gene3D" id="3.40.190.10">
    <property type="entry name" value="Periplasmic binding protein-like II"/>
    <property type="match status" value="2"/>
</dbReference>
<evidence type="ECO:0000256" key="9">
    <source>
        <dbReference type="ARBA" id="ARBA00023004"/>
    </source>
</evidence>
<dbReference type="KEGG" id="lse:F1C12_10990"/>
<keyword evidence="8" id="KW-0784">Thiamine biosynthesis</keyword>
<dbReference type="PANTHER" id="PTHR31528">
    <property type="entry name" value="4-AMINO-5-HYDROXYMETHYL-2-METHYLPYRIMIDINE PHOSPHATE SYNTHASE THI11-RELATED"/>
    <property type="match status" value="1"/>
</dbReference>
<comment type="pathway">
    <text evidence="2">Cofactor biosynthesis; thiamine diphosphate biosynthesis.</text>
</comment>
<keyword evidence="9" id="KW-0408">Iron</keyword>
<evidence type="ECO:0000256" key="6">
    <source>
        <dbReference type="ARBA" id="ARBA00022723"/>
    </source>
</evidence>
<evidence type="ECO:0000256" key="5">
    <source>
        <dbReference type="ARBA" id="ARBA00022679"/>
    </source>
</evidence>
<evidence type="ECO:0000313" key="14">
    <source>
        <dbReference type="Proteomes" id="UP000515511"/>
    </source>
</evidence>
<accession>A0A7G6YAT5</accession>
<evidence type="ECO:0000256" key="1">
    <source>
        <dbReference type="ARBA" id="ARBA00003469"/>
    </source>
</evidence>
<comment type="catalytic activity">
    <reaction evidence="11">
        <text>N(6)-(pyridoxal phosphate)-L-lysyl-[4-amino-5-hydroxymethyl-2-methylpyrimidine phosphate synthase] + L-histidyl-[4-amino-5-hydroxymethyl-2-methylpyrimidine phosphate synthase] + 2 Fe(3+) + 4 H2O = L-lysyl-[4-amino-5-hydroxymethyl-2-methylpyrimidine phosphate synthase] + (2S)-2-amino-5-hydroxy-4-oxopentanoyl-[4-amino-5-hydroxymethyl-2-methylpyrimidine phosphate synthase] + 4-amino-2-methyl-5-(phosphooxymethyl)pyrimidine + 3-oxopropanoate + 2 Fe(2+) + 2 H(+)</text>
        <dbReference type="Rhea" id="RHEA:65756"/>
        <dbReference type="Rhea" id="RHEA-COMP:16892"/>
        <dbReference type="Rhea" id="RHEA-COMP:16893"/>
        <dbReference type="Rhea" id="RHEA-COMP:16894"/>
        <dbReference type="Rhea" id="RHEA-COMP:16895"/>
        <dbReference type="ChEBI" id="CHEBI:15377"/>
        <dbReference type="ChEBI" id="CHEBI:15378"/>
        <dbReference type="ChEBI" id="CHEBI:29033"/>
        <dbReference type="ChEBI" id="CHEBI:29034"/>
        <dbReference type="ChEBI" id="CHEBI:29969"/>
        <dbReference type="ChEBI" id="CHEBI:29979"/>
        <dbReference type="ChEBI" id="CHEBI:33190"/>
        <dbReference type="ChEBI" id="CHEBI:58354"/>
        <dbReference type="ChEBI" id="CHEBI:143915"/>
        <dbReference type="ChEBI" id="CHEBI:157692"/>
    </reaction>
    <physiologicalReaction direction="left-to-right" evidence="11">
        <dbReference type="Rhea" id="RHEA:65757"/>
    </physiologicalReaction>
</comment>
<name>A0A7G6YAT5_9MICO</name>
<dbReference type="GO" id="GO:0046872">
    <property type="term" value="F:metal ion binding"/>
    <property type="evidence" value="ECO:0007669"/>
    <property type="project" value="UniProtKB-KW"/>
</dbReference>
<evidence type="ECO:0000256" key="7">
    <source>
        <dbReference type="ARBA" id="ARBA00022898"/>
    </source>
</evidence>
<evidence type="ECO:0000256" key="3">
    <source>
        <dbReference type="ARBA" id="ARBA00009406"/>
    </source>
</evidence>
<dbReference type="InterPro" id="IPR027939">
    <property type="entry name" value="NMT1/THI5"/>
</dbReference>
<dbReference type="InterPro" id="IPR015168">
    <property type="entry name" value="SsuA/THI5"/>
</dbReference>
<evidence type="ECO:0000259" key="12">
    <source>
        <dbReference type="Pfam" id="PF09084"/>
    </source>
</evidence>
<organism evidence="13 14">
    <name type="scientific">Leifsonia shinshuensis</name>
    <dbReference type="NCBI Taxonomy" id="150026"/>
    <lineage>
        <taxon>Bacteria</taxon>
        <taxon>Bacillati</taxon>
        <taxon>Actinomycetota</taxon>
        <taxon>Actinomycetes</taxon>
        <taxon>Micrococcales</taxon>
        <taxon>Microbacteriaceae</taxon>
        <taxon>Leifsonia</taxon>
    </lineage>
</organism>
<dbReference type="GO" id="GO:0009228">
    <property type="term" value="P:thiamine biosynthetic process"/>
    <property type="evidence" value="ECO:0007669"/>
    <property type="project" value="UniProtKB-KW"/>
</dbReference>
<gene>
    <name evidence="13" type="ORF">F1C12_10990</name>
</gene>
<dbReference type="AlphaFoldDB" id="A0A7G6YAT5"/>
<evidence type="ECO:0000313" key="13">
    <source>
        <dbReference type="EMBL" id="QNE35600.1"/>
    </source>
</evidence>
<comment type="similarity">
    <text evidence="3">Belongs to the NMT1/THI5 family.</text>
</comment>
<dbReference type="EMBL" id="CP043641">
    <property type="protein sequence ID" value="QNE35600.1"/>
    <property type="molecule type" value="Genomic_DNA"/>
</dbReference>